<gene>
    <name evidence="1" type="ORF">BGO89_04310</name>
</gene>
<reference evidence="1 2" key="1">
    <citation type="submission" date="2016-09" db="EMBL/GenBank/DDBJ databases">
        <title>Genome-resolved meta-omics ties microbial dynamics to process performance in biotechnology for thiocyanate degradation.</title>
        <authorList>
            <person name="Kantor R.S."/>
            <person name="Huddy R.J."/>
            <person name="Iyer R."/>
            <person name="Thomas B.C."/>
            <person name="Brown C.T."/>
            <person name="Anantharaman K."/>
            <person name="Tringe S."/>
            <person name="Hettich R.L."/>
            <person name="Harrison S.T."/>
            <person name="Banfield J.F."/>
        </authorList>
    </citation>
    <scope>NUCLEOTIDE SEQUENCE [LARGE SCALE GENOMIC DNA]</scope>
    <source>
        <strain evidence="1">59-99</strain>
    </source>
</reference>
<dbReference type="EMBL" id="MKVH01000003">
    <property type="protein sequence ID" value="OJX60793.1"/>
    <property type="molecule type" value="Genomic_DNA"/>
</dbReference>
<dbReference type="Proteomes" id="UP000184233">
    <property type="component" value="Unassembled WGS sequence"/>
</dbReference>
<dbReference type="PIRSF" id="PIRSF028451">
    <property type="entry name" value="UCP028451"/>
    <property type="match status" value="1"/>
</dbReference>
<evidence type="ECO:0000313" key="2">
    <source>
        <dbReference type="Proteomes" id="UP000184233"/>
    </source>
</evidence>
<dbReference type="AlphaFoldDB" id="A0A1M3L5G6"/>
<dbReference type="NCBIfam" id="TIGR02453">
    <property type="entry name" value="TIGR02453 family protein"/>
    <property type="match status" value="1"/>
</dbReference>
<proteinExistence type="predicted"/>
<dbReference type="STRING" id="1895771.BGO89_04310"/>
<evidence type="ECO:0008006" key="3">
    <source>
        <dbReference type="Google" id="ProtNLM"/>
    </source>
</evidence>
<organism evidence="1 2">
    <name type="scientific">Candidatus Kapaibacterium thiocyanatum</name>
    <dbReference type="NCBI Taxonomy" id="1895771"/>
    <lineage>
        <taxon>Bacteria</taxon>
        <taxon>Pseudomonadati</taxon>
        <taxon>Candidatus Kapaibacteriota</taxon>
        <taxon>Candidatus Kapaibacteriia</taxon>
        <taxon>Candidatus Kapaibacteriales</taxon>
        <taxon>Candidatus Kapaibacteriaceae</taxon>
        <taxon>Candidatus Kapaibacterium</taxon>
    </lineage>
</organism>
<dbReference type="Pfam" id="PF09365">
    <property type="entry name" value="DUF2461"/>
    <property type="match status" value="1"/>
</dbReference>
<name>A0A1M3L5G6_9BACT</name>
<protein>
    <recommendedName>
        <fullName evidence="3">TIGR02453 family protein</fullName>
    </recommendedName>
</protein>
<evidence type="ECO:0000313" key="1">
    <source>
        <dbReference type="EMBL" id="OJX60793.1"/>
    </source>
</evidence>
<dbReference type="InterPro" id="IPR012808">
    <property type="entry name" value="CHP02453"/>
</dbReference>
<comment type="caution">
    <text evidence="1">The sequence shown here is derived from an EMBL/GenBank/DDBJ whole genome shotgun (WGS) entry which is preliminary data.</text>
</comment>
<dbReference type="PANTHER" id="PTHR36452:SF1">
    <property type="entry name" value="DUF2461 DOMAIN-CONTAINING PROTEIN"/>
    <property type="match status" value="1"/>
</dbReference>
<accession>A0A1M3L5G6</accession>
<sequence length="219" mass="25250">MLSQHYFDFFAGLERNNSKEWFDAHKAEYERHVKVPFRDLVAALIEAVREREPDLHIEPKDTLFRINRDIRFSKDKSPYKTHMGAIISKYGRKSEGYPGFYIHAEATGGYVGGGVYMPDKERLSIIREMIADDPAAFRKLIGAKPFVKHFESIKGERNKIVPAEFKEAAAAEPLVANKQFYYMAPVSPEIFMRKDAVKALMAYYDAARPLREYLAQAFE</sequence>
<dbReference type="PANTHER" id="PTHR36452">
    <property type="entry name" value="CHROMOSOME 12, WHOLE GENOME SHOTGUN SEQUENCE"/>
    <property type="match status" value="1"/>
</dbReference>
<dbReference type="InterPro" id="IPR015996">
    <property type="entry name" value="UCP028451"/>
</dbReference>